<sequence length="556" mass="60087">MPSSRPSTLSHPLSRAGELAIEMTRWPSVTESDDEAAFSGRLMALLGDTPYFRRHPQQLLALDSHGDPARQNVLALVRGKGRRCLVLAGHFDTVSIANYGALASLACEPEALTEALIAELSNKARNPAEDKAVTDLLSGDFLAGRGLLDMKSGLAAGITALERFAERDEPPGNLLFVATPDEENRSRGMRAFRDALPAIAEKFDLDIVGGINLDASGDDGDGEEGRAVYLGSVGKFSPFAFVAGRPTHAGYAFDGVSAHLIGAEIMRAMEFNSALCDEAHGELSPAPVCLEAKDVRHGYEVTTPAHVWLSFNWLTHRRTPEDVLGEIRALVGAAMQTALDTQTRNAKSFFNRQGTGHARPHEGRVLTYAELHELAVAHGGQAAADRLDALDRSLSGGEDPLSTTRQIVAATLTEAGLEGPLAIIGFSTLHYPRVHLDGAGTEGRIFERNVMSAAKKCAERHGTSIKAKQFFAGISDMSFFGHRPATEQTQLLTDNTPCLAFVDKAPDGLLSYPVVNIGPWGRDYHQKWERVHMPYAFDVLPDLIFEAAIACLEDRS</sequence>
<evidence type="ECO:0000313" key="2">
    <source>
        <dbReference type="EMBL" id="MBB5535060.1"/>
    </source>
</evidence>
<proteinExistence type="predicted"/>
<comment type="caution">
    <text evidence="2">The sequence shown here is derived from an EMBL/GenBank/DDBJ whole genome shotgun (WGS) entry which is preliminary data.</text>
</comment>
<dbReference type="Proteomes" id="UP000585507">
    <property type="component" value="Unassembled WGS sequence"/>
</dbReference>
<dbReference type="InterPro" id="IPR002933">
    <property type="entry name" value="Peptidase_M20"/>
</dbReference>
<keyword evidence="1" id="KW-0378">Hydrolase</keyword>
<dbReference type="PIRSF" id="PIRSF010386">
    <property type="entry name" value="RocB"/>
    <property type="match status" value="1"/>
</dbReference>
<evidence type="ECO:0000256" key="1">
    <source>
        <dbReference type="ARBA" id="ARBA00022801"/>
    </source>
</evidence>
<dbReference type="InterPro" id="IPR012166">
    <property type="entry name" value="Uncharacterised_RocB"/>
</dbReference>
<accession>A0A7W8U910</accession>
<dbReference type="Pfam" id="PF01546">
    <property type="entry name" value="Peptidase_M20"/>
    <property type="match status" value="1"/>
</dbReference>
<evidence type="ECO:0000313" key="3">
    <source>
        <dbReference type="Proteomes" id="UP000585507"/>
    </source>
</evidence>
<dbReference type="RefSeq" id="WP_018324365.1">
    <property type="nucleotide sequence ID" value="NZ_JACHBK010000003.1"/>
</dbReference>
<name>A0A7W8U910_9HYPH</name>
<dbReference type="PANTHER" id="PTHR43808">
    <property type="entry name" value="ACETYLORNITHINE DEACETYLASE"/>
    <property type="match status" value="1"/>
</dbReference>
<dbReference type="SUPFAM" id="SSF53187">
    <property type="entry name" value="Zn-dependent exopeptidases"/>
    <property type="match status" value="1"/>
</dbReference>
<dbReference type="AlphaFoldDB" id="A0A7W8U910"/>
<protein>
    <submittedName>
        <fullName evidence="2">Arginine utilization protein RocB</fullName>
    </submittedName>
</protein>
<dbReference type="EMBL" id="JACHBK010000003">
    <property type="protein sequence ID" value="MBB5535060.1"/>
    <property type="molecule type" value="Genomic_DNA"/>
</dbReference>
<keyword evidence="3" id="KW-1185">Reference proteome</keyword>
<gene>
    <name evidence="2" type="ORF">GGD55_001743</name>
</gene>
<dbReference type="PANTHER" id="PTHR43808:SF27">
    <property type="entry name" value="PROTEIN ROCB"/>
    <property type="match status" value="1"/>
</dbReference>
<reference evidence="2 3" key="1">
    <citation type="submission" date="2020-08" db="EMBL/GenBank/DDBJ databases">
        <title>Genomic Encyclopedia of Type Strains, Phase IV (KMG-V): Genome sequencing to study the core and pangenomes of soil and plant-associated prokaryotes.</title>
        <authorList>
            <person name="Whitman W."/>
        </authorList>
    </citation>
    <scope>NUCLEOTIDE SEQUENCE [LARGE SCALE GENOMIC DNA]</scope>
    <source>
        <strain evidence="2 3">SEMIA 4084</strain>
    </source>
</reference>
<dbReference type="GO" id="GO:0016787">
    <property type="term" value="F:hydrolase activity"/>
    <property type="evidence" value="ECO:0007669"/>
    <property type="project" value="InterPro"/>
</dbReference>
<organism evidence="2 3">
    <name type="scientific">Rhizobium giardinii</name>
    <dbReference type="NCBI Taxonomy" id="56731"/>
    <lineage>
        <taxon>Bacteria</taxon>
        <taxon>Pseudomonadati</taxon>
        <taxon>Pseudomonadota</taxon>
        <taxon>Alphaproteobacteria</taxon>
        <taxon>Hyphomicrobiales</taxon>
        <taxon>Rhizobiaceae</taxon>
        <taxon>Rhizobium/Agrobacterium group</taxon>
        <taxon>Rhizobium</taxon>
    </lineage>
</organism>
<dbReference type="InterPro" id="IPR050072">
    <property type="entry name" value="Peptidase_M20A"/>
</dbReference>
<dbReference type="Gene3D" id="3.40.630.10">
    <property type="entry name" value="Zn peptidases"/>
    <property type="match status" value="1"/>
</dbReference>